<keyword evidence="4" id="KW-1185">Reference proteome</keyword>
<evidence type="ECO:0000256" key="1">
    <source>
        <dbReference type="SAM" id="MobiDB-lite"/>
    </source>
</evidence>
<dbReference type="SMART" id="SM00530">
    <property type="entry name" value="HTH_XRE"/>
    <property type="match status" value="1"/>
</dbReference>
<dbReference type="Proteomes" id="UP000054823">
    <property type="component" value="Unassembled WGS sequence"/>
</dbReference>
<reference evidence="3 4" key="1">
    <citation type="submission" date="2015-09" db="EMBL/GenBank/DDBJ databases">
        <authorList>
            <consortium name="Swine Surveillance"/>
        </authorList>
    </citation>
    <scope>NUCLEOTIDE SEQUENCE [LARGE SCALE GENOMIC DNA]</scope>
    <source>
        <strain evidence="3 4">CECT 7688</strain>
    </source>
</reference>
<name>A0A0P1EKF7_9RHOB</name>
<evidence type="ECO:0000259" key="2">
    <source>
        <dbReference type="PROSITE" id="PS50943"/>
    </source>
</evidence>
<sequence>MGDFIRRRKLSRLLDQAAAQTESWPMPEGGWIATMRRALGMSADQVAQRKGVSRNAVYQAERNEVDGAVSLKQMQRLAEAMGGRFVYAIVPKEPVERLKYHQACATAQMLALQEPDFATWPADEQQDWVDDKTAELLHDMPSDFWKHRPQDPNQAPASAKPTKE</sequence>
<dbReference type="Gene3D" id="1.10.260.40">
    <property type="entry name" value="lambda repressor-like DNA-binding domains"/>
    <property type="match status" value="1"/>
</dbReference>
<dbReference type="SUPFAM" id="SSF47413">
    <property type="entry name" value="lambda repressor-like DNA-binding domains"/>
    <property type="match status" value="1"/>
</dbReference>
<proteinExistence type="predicted"/>
<accession>A0A0P1EKF7</accession>
<dbReference type="CDD" id="cd00093">
    <property type="entry name" value="HTH_XRE"/>
    <property type="match status" value="1"/>
</dbReference>
<dbReference type="AlphaFoldDB" id="A0A0P1EKF7"/>
<dbReference type="GO" id="GO:0003677">
    <property type="term" value="F:DNA binding"/>
    <property type="evidence" value="ECO:0007669"/>
    <property type="project" value="InterPro"/>
</dbReference>
<feature type="region of interest" description="Disordered" evidence="1">
    <location>
        <begin position="142"/>
        <end position="164"/>
    </location>
</feature>
<dbReference type="Pfam" id="PF01381">
    <property type="entry name" value="HTH_3"/>
    <property type="match status" value="1"/>
</dbReference>
<protein>
    <submittedName>
        <fullName evidence="3">Mobile mystery protein A</fullName>
    </submittedName>
</protein>
<dbReference type="EMBL" id="CYPW01000006">
    <property type="protein sequence ID" value="CUH50995.1"/>
    <property type="molecule type" value="Genomic_DNA"/>
</dbReference>
<dbReference type="STRING" id="321267.SHM7688_00428"/>
<dbReference type="OrthoDB" id="9785949at2"/>
<dbReference type="InterPro" id="IPR001387">
    <property type="entry name" value="Cro/C1-type_HTH"/>
</dbReference>
<gene>
    <name evidence="3" type="ORF">SHM7688_00428</name>
</gene>
<dbReference type="InterPro" id="IPR010982">
    <property type="entry name" value="Lambda_DNA-bd_dom_sf"/>
</dbReference>
<feature type="domain" description="HTH cro/C1-type" evidence="2">
    <location>
        <begin position="32"/>
        <end position="88"/>
    </location>
</feature>
<evidence type="ECO:0000313" key="3">
    <source>
        <dbReference type="EMBL" id="CUH50995.1"/>
    </source>
</evidence>
<dbReference type="PROSITE" id="PS50943">
    <property type="entry name" value="HTH_CROC1"/>
    <property type="match status" value="1"/>
</dbReference>
<dbReference type="RefSeq" id="WP_058238375.1">
    <property type="nucleotide sequence ID" value="NZ_CYPW01000006.1"/>
</dbReference>
<organism evidence="3 4">
    <name type="scientific">Shimia marina</name>
    <dbReference type="NCBI Taxonomy" id="321267"/>
    <lineage>
        <taxon>Bacteria</taxon>
        <taxon>Pseudomonadati</taxon>
        <taxon>Pseudomonadota</taxon>
        <taxon>Alphaproteobacteria</taxon>
        <taxon>Rhodobacterales</taxon>
        <taxon>Roseobacteraceae</taxon>
    </lineage>
</organism>
<evidence type="ECO:0000313" key="4">
    <source>
        <dbReference type="Proteomes" id="UP000054823"/>
    </source>
</evidence>